<keyword evidence="2" id="KW-1185">Reference proteome</keyword>
<name>A0ABR0SUS3_9HYPO</name>
<dbReference type="Proteomes" id="UP001338125">
    <property type="component" value="Unassembled WGS sequence"/>
</dbReference>
<proteinExistence type="predicted"/>
<sequence>MSTSGQSEVNNVAHSSTLPLNYTSTDLETELDDGTLVMLTLLHLAHGSRPELRNLLPESSRLVLDNYLSMKDREPPLDDEEDMEEFAQIKEHEIAYLRRQIGRVEVAKKQCHDRMRELLRQQLVLSKGSREWKAMQRNHVEPMKERFRVLQTAIKVLPDLIATAEERHRSVSQKLHLRRQAMQDEEKKQEQDLATDCEKLRKMVDNYLAWKHYAVPASSTFAQLHAKYEAALAQLNVVELEAKKDAIV</sequence>
<organism evidence="1 2">
    <name type="scientific">Cladobotryum mycophilum</name>
    <dbReference type="NCBI Taxonomy" id="491253"/>
    <lineage>
        <taxon>Eukaryota</taxon>
        <taxon>Fungi</taxon>
        <taxon>Dikarya</taxon>
        <taxon>Ascomycota</taxon>
        <taxon>Pezizomycotina</taxon>
        <taxon>Sordariomycetes</taxon>
        <taxon>Hypocreomycetidae</taxon>
        <taxon>Hypocreales</taxon>
        <taxon>Hypocreaceae</taxon>
        <taxon>Cladobotryum</taxon>
    </lineage>
</organism>
<evidence type="ECO:0000313" key="1">
    <source>
        <dbReference type="EMBL" id="KAK5995935.1"/>
    </source>
</evidence>
<evidence type="ECO:0000313" key="2">
    <source>
        <dbReference type="Proteomes" id="UP001338125"/>
    </source>
</evidence>
<reference evidence="1 2" key="1">
    <citation type="submission" date="2024-01" db="EMBL/GenBank/DDBJ databases">
        <title>Complete genome of Cladobotryum mycophilum ATHUM6906.</title>
        <authorList>
            <person name="Christinaki A.C."/>
            <person name="Myridakis A.I."/>
            <person name="Kouvelis V.N."/>
        </authorList>
    </citation>
    <scope>NUCLEOTIDE SEQUENCE [LARGE SCALE GENOMIC DNA]</scope>
    <source>
        <strain evidence="1 2">ATHUM6906</strain>
    </source>
</reference>
<accession>A0ABR0SUS3</accession>
<dbReference type="EMBL" id="JAVFKD010000004">
    <property type="protein sequence ID" value="KAK5995935.1"/>
    <property type="molecule type" value="Genomic_DNA"/>
</dbReference>
<protein>
    <submittedName>
        <fullName evidence="1">Uncharacterized protein</fullName>
    </submittedName>
</protein>
<gene>
    <name evidence="1" type="ORF">PT974_04354</name>
</gene>
<comment type="caution">
    <text evidence="1">The sequence shown here is derived from an EMBL/GenBank/DDBJ whole genome shotgun (WGS) entry which is preliminary data.</text>
</comment>